<evidence type="ECO:0000256" key="1">
    <source>
        <dbReference type="SAM" id="MobiDB-lite"/>
    </source>
</evidence>
<evidence type="ECO:0000313" key="3">
    <source>
        <dbReference type="Proteomes" id="UP000717996"/>
    </source>
</evidence>
<dbReference type="EMBL" id="JAANIT010000603">
    <property type="protein sequence ID" value="KAG1546059.1"/>
    <property type="molecule type" value="Genomic_DNA"/>
</dbReference>
<feature type="compositionally biased region" description="Basic residues" evidence="1">
    <location>
        <begin position="45"/>
        <end position="55"/>
    </location>
</feature>
<dbReference type="AlphaFoldDB" id="A0A9P6YF99"/>
<feature type="region of interest" description="Disordered" evidence="1">
    <location>
        <begin position="490"/>
        <end position="513"/>
    </location>
</feature>
<feature type="compositionally biased region" description="Low complexity" evidence="1">
    <location>
        <begin position="1"/>
        <end position="12"/>
    </location>
</feature>
<feature type="compositionally biased region" description="Pro residues" evidence="1">
    <location>
        <begin position="340"/>
        <end position="361"/>
    </location>
</feature>
<comment type="caution">
    <text evidence="2">The sequence shown here is derived from an EMBL/GenBank/DDBJ whole genome shotgun (WGS) entry which is preliminary data.</text>
</comment>
<protein>
    <submittedName>
        <fullName evidence="2">Uncharacterized protein</fullName>
    </submittedName>
</protein>
<gene>
    <name evidence="2" type="ORF">G6F51_005095</name>
</gene>
<dbReference type="Proteomes" id="UP000717996">
    <property type="component" value="Unassembled WGS sequence"/>
</dbReference>
<name>A0A9P6YF99_RHIOR</name>
<proteinExistence type="predicted"/>
<dbReference type="OrthoDB" id="2287584at2759"/>
<feature type="compositionally biased region" description="Basic and acidic residues" evidence="1">
    <location>
        <begin position="492"/>
        <end position="513"/>
    </location>
</feature>
<evidence type="ECO:0000313" key="2">
    <source>
        <dbReference type="EMBL" id="KAG1546059.1"/>
    </source>
</evidence>
<accession>A0A9P6YF99</accession>
<feature type="compositionally biased region" description="Polar residues" evidence="1">
    <location>
        <begin position="238"/>
        <end position="260"/>
    </location>
</feature>
<feature type="compositionally biased region" description="Polar residues" evidence="1">
    <location>
        <begin position="328"/>
        <end position="339"/>
    </location>
</feature>
<sequence length="703" mass="79334">MSAPSSSNNNSRFSRRTQLEDYYSDEDSYHNPSPQMKKPSPVRKNVTKRNSRLQRHTPAYYNDVPFEDEVDEEEVQRAMYDLGLEDRFYFDPHRGSLQHHIQPGPDFYPPPPQFLNDDGDYPYPHHLMPPPPPPPSQNRDGFLLNPWAPPPYPMMEDVPPRRSQHLRDLPFLYRSASSRLRKRNWSNQQRPTRPAQEMFMLYDESTDDEEQGPDSLPRRNSNASNKSRSSYIQKRRANSLSSAVPSQIINSPRMRSSVPYNSPGYMNRAIHSVPTSPVETSDEESDQSNEQSNYNFSRRRRPSLPRRRSDTMAPPPISQARPGLGRSRSFQGYPASNQNLPPPPPPPPPPQPMVFPQPMPHPMVERNNSMYNAAAVAAAMAAANNIDPGEFYDAHTEEGNPNPTTPGGEMGSGNRMPMWGGPRLGPNFPGFPPNSNFPQPPMPMMGMMLNPMMQGPPPPPPLPPNQMWNYMTPTHDAWQGSAEFPFPFMNDSHPELSPKANGESEAKEEDKQDTVMLPPEPRVMPIQPEPKPRRGLSFISGLFGTSQKEPPFRSRALGREGFLSQFAPPIGSFSAPLQATSSKKDLKKAQEYEKLGAFWCWRVIPPQQQQEGAGPQPPTQLHFESFSISNQKLINRKIAKGKGSNIFLGKEKKLPGVIMIDVNQCRGCCMVNDGHFLQLELKKEQYNGNGDGNQYVFRSSGGW</sequence>
<feature type="compositionally biased region" description="Basic residues" evidence="1">
    <location>
        <begin position="297"/>
        <end position="306"/>
    </location>
</feature>
<reference evidence="2" key="1">
    <citation type="journal article" date="2020" name="Microb. Genom.">
        <title>Genetic diversity of clinical and environmental Mucorales isolates obtained from an investigation of mucormycosis cases among solid organ transplant recipients.</title>
        <authorList>
            <person name="Nguyen M.H."/>
            <person name="Kaul D."/>
            <person name="Muto C."/>
            <person name="Cheng S.J."/>
            <person name="Richter R.A."/>
            <person name="Bruno V.M."/>
            <person name="Liu G."/>
            <person name="Beyhan S."/>
            <person name="Sundermann A.J."/>
            <person name="Mounaud S."/>
            <person name="Pasculle A.W."/>
            <person name="Nierman W.C."/>
            <person name="Driscoll E."/>
            <person name="Cumbie R."/>
            <person name="Clancy C.J."/>
            <person name="Dupont C.L."/>
        </authorList>
    </citation>
    <scope>NUCLEOTIDE SEQUENCE</scope>
    <source>
        <strain evidence="2">GL16</strain>
    </source>
</reference>
<feature type="region of interest" description="Disordered" evidence="1">
    <location>
        <begin position="1"/>
        <end position="67"/>
    </location>
</feature>
<feature type="region of interest" description="Disordered" evidence="1">
    <location>
        <begin position="205"/>
        <end position="361"/>
    </location>
</feature>
<feature type="compositionally biased region" description="Low complexity" evidence="1">
    <location>
        <begin position="218"/>
        <end position="230"/>
    </location>
</feature>
<organism evidence="2 3">
    <name type="scientific">Rhizopus oryzae</name>
    <name type="common">Mucormycosis agent</name>
    <name type="synonym">Rhizopus arrhizus var. delemar</name>
    <dbReference type="NCBI Taxonomy" id="64495"/>
    <lineage>
        <taxon>Eukaryota</taxon>
        <taxon>Fungi</taxon>
        <taxon>Fungi incertae sedis</taxon>
        <taxon>Mucoromycota</taxon>
        <taxon>Mucoromycotina</taxon>
        <taxon>Mucoromycetes</taxon>
        <taxon>Mucorales</taxon>
        <taxon>Mucorineae</taxon>
        <taxon>Rhizopodaceae</taxon>
        <taxon>Rhizopus</taxon>
    </lineage>
</organism>